<keyword evidence="3" id="KW-1185">Reference proteome</keyword>
<gene>
    <name evidence="2" type="ORF">SAMN02745248_02595</name>
</gene>
<evidence type="ECO:0008006" key="4">
    <source>
        <dbReference type="Google" id="ProtNLM"/>
    </source>
</evidence>
<name>A0A1M6SNM1_9CLOT</name>
<keyword evidence="1" id="KW-0472">Membrane</keyword>
<dbReference type="Proteomes" id="UP000183952">
    <property type="component" value="Unassembled WGS sequence"/>
</dbReference>
<feature type="transmembrane region" description="Helical" evidence="1">
    <location>
        <begin position="7"/>
        <end position="28"/>
    </location>
</feature>
<feature type="transmembrane region" description="Helical" evidence="1">
    <location>
        <begin position="77"/>
        <end position="102"/>
    </location>
</feature>
<protein>
    <recommendedName>
        <fullName evidence="4">DUF4418 domain-containing protein</fullName>
    </recommendedName>
</protein>
<dbReference type="OrthoDB" id="2087407at2"/>
<evidence type="ECO:0000313" key="3">
    <source>
        <dbReference type="Proteomes" id="UP000183952"/>
    </source>
</evidence>
<dbReference type="EMBL" id="FRAD01000030">
    <property type="protein sequence ID" value="SHK46293.1"/>
    <property type="molecule type" value="Genomic_DNA"/>
</dbReference>
<dbReference type="AlphaFoldDB" id="A0A1M6SNM1"/>
<dbReference type="STRING" id="1121331.SAMN02745248_02595"/>
<keyword evidence="1" id="KW-0812">Transmembrane</keyword>
<keyword evidence="1" id="KW-1133">Transmembrane helix</keyword>
<reference evidence="2 3" key="1">
    <citation type="submission" date="2016-11" db="EMBL/GenBank/DDBJ databases">
        <authorList>
            <person name="Jaros S."/>
            <person name="Januszkiewicz K."/>
            <person name="Wedrychowicz H."/>
        </authorList>
    </citation>
    <scope>NUCLEOTIDE SEQUENCE [LARGE SCALE GENOMIC DNA]</scope>
    <source>
        <strain evidence="2 3">DSM 3090</strain>
    </source>
</reference>
<evidence type="ECO:0000256" key="1">
    <source>
        <dbReference type="SAM" id="Phobius"/>
    </source>
</evidence>
<dbReference type="RefSeq" id="WP_072904482.1">
    <property type="nucleotide sequence ID" value="NZ_FRAD01000030.1"/>
</dbReference>
<feature type="transmembrane region" description="Helical" evidence="1">
    <location>
        <begin position="114"/>
        <end position="134"/>
    </location>
</feature>
<proteinExistence type="predicted"/>
<dbReference type="Pfam" id="PF14387">
    <property type="entry name" value="DUF4418"/>
    <property type="match status" value="1"/>
</dbReference>
<feature type="transmembrane region" description="Helical" evidence="1">
    <location>
        <begin position="48"/>
        <end position="70"/>
    </location>
</feature>
<organism evidence="2 3">
    <name type="scientific">Hathewaya proteolytica DSM 3090</name>
    <dbReference type="NCBI Taxonomy" id="1121331"/>
    <lineage>
        <taxon>Bacteria</taxon>
        <taxon>Bacillati</taxon>
        <taxon>Bacillota</taxon>
        <taxon>Clostridia</taxon>
        <taxon>Eubacteriales</taxon>
        <taxon>Clostridiaceae</taxon>
        <taxon>Hathewaya</taxon>
    </lineage>
</organism>
<accession>A0A1M6SNM1</accession>
<evidence type="ECO:0000313" key="2">
    <source>
        <dbReference type="EMBL" id="SHK46293.1"/>
    </source>
</evidence>
<sequence>MKSGYKSILVLLQAVAALLIIGAVYIWAPVCDKLLKLENGKMVPMKCAHSAKLFVALAIIILLVAIITFLSKRAGAAIQLVVFIAGVLLFLNTFSSFIGIGICTKIEMPCNVTALWVRICSIIAMISSLAYVILEDKKSRIPN</sequence>
<dbReference type="InterPro" id="IPR025531">
    <property type="entry name" value="DUF4418"/>
</dbReference>